<gene>
    <name evidence="14" type="ORF">ACFOEN_15595</name>
</gene>
<dbReference type="PROSITE" id="PS51257">
    <property type="entry name" value="PROKAR_LIPOPROTEIN"/>
    <property type="match status" value="1"/>
</dbReference>
<evidence type="ECO:0000256" key="12">
    <source>
        <dbReference type="ARBA" id="ARBA00023288"/>
    </source>
</evidence>
<dbReference type="InterPro" id="IPR004565">
    <property type="entry name" value="OM_lipoprot_LolB"/>
</dbReference>
<comment type="similarity">
    <text evidence="2">Belongs to the LolB family.</text>
</comment>
<protein>
    <recommendedName>
        <fullName evidence="4">Outer-membrane lipoprotein LolB</fullName>
    </recommendedName>
</protein>
<keyword evidence="12 14" id="KW-0449">Lipoprotein</keyword>
<organism evidence="14 15">
    <name type="scientific">Piscinibacterium candidicorallinum</name>
    <dbReference type="NCBI Taxonomy" id="1793872"/>
    <lineage>
        <taxon>Bacteria</taxon>
        <taxon>Pseudomonadati</taxon>
        <taxon>Pseudomonadota</taxon>
        <taxon>Betaproteobacteria</taxon>
        <taxon>Burkholderiales</taxon>
        <taxon>Piscinibacterium</taxon>
    </lineage>
</organism>
<accession>A0ABV7H997</accession>
<evidence type="ECO:0000256" key="3">
    <source>
        <dbReference type="ARBA" id="ARBA00011245"/>
    </source>
</evidence>
<dbReference type="Proteomes" id="UP001595556">
    <property type="component" value="Unassembled WGS sequence"/>
</dbReference>
<evidence type="ECO:0000313" key="15">
    <source>
        <dbReference type="Proteomes" id="UP001595556"/>
    </source>
</evidence>
<evidence type="ECO:0000256" key="11">
    <source>
        <dbReference type="ARBA" id="ARBA00023237"/>
    </source>
</evidence>
<feature type="chain" id="PRO_5045769794" description="Outer-membrane lipoprotein LolB" evidence="13">
    <location>
        <begin position="26"/>
        <end position="203"/>
    </location>
</feature>
<evidence type="ECO:0000256" key="2">
    <source>
        <dbReference type="ARBA" id="ARBA00009696"/>
    </source>
</evidence>
<evidence type="ECO:0000256" key="9">
    <source>
        <dbReference type="ARBA" id="ARBA00023139"/>
    </source>
</evidence>
<evidence type="ECO:0000256" key="1">
    <source>
        <dbReference type="ARBA" id="ARBA00004459"/>
    </source>
</evidence>
<dbReference type="InterPro" id="IPR029046">
    <property type="entry name" value="LolA/LolB/LppX"/>
</dbReference>
<keyword evidence="5" id="KW-0813">Transport</keyword>
<dbReference type="RefSeq" id="WP_377305509.1">
    <property type="nucleotide sequence ID" value="NZ_CP180191.1"/>
</dbReference>
<keyword evidence="8" id="KW-0472">Membrane</keyword>
<proteinExistence type="inferred from homology"/>
<evidence type="ECO:0000256" key="8">
    <source>
        <dbReference type="ARBA" id="ARBA00023136"/>
    </source>
</evidence>
<name>A0ABV7H997_9BURK</name>
<evidence type="ECO:0000256" key="6">
    <source>
        <dbReference type="ARBA" id="ARBA00022729"/>
    </source>
</evidence>
<dbReference type="EMBL" id="JBHRTI010000010">
    <property type="protein sequence ID" value="MFC3149050.1"/>
    <property type="molecule type" value="Genomic_DNA"/>
</dbReference>
<reference evidence="15" key="1">
    <citation type="journal article" date="2019" name="Int. J. Syst. Evol. Microbiol.">
        <title>The Global Catalogue of Microorganisms (GCM) 10K type strain sequencing project: providing services to taxonomists for standard genome sequencing and annotation.</title>
        <authorList>
            <consortium name="The Broad Institute Genomics Platform"/>
            <consortium name="The Broad Institute Genome Sequencing Center for Infectious Disease"/>
            <person name="Wu L."/>
            <person name="Ma J."/>
        </authorList>
    </citation>
    <scope>NUCLEOTIDE SEQUENCE [LARGE SCALE GENOMIC DNA]</scope>
    <source>
        <strain evidence="15">KCTC 52168</strain>
    </source>
</reference>
<comment type="subunit">
    <text evidence="3">Monomer.</text>
</comment>
<sequence length="203" mass="21835">MHSKNRVSRWRGLSALMLAALLGLAGCKSLAPEPPGSGAVAQGGSAPAWVSERSGRVALTAEDERGNPTRWQATFLLKLGEGERLQLDLIDPLGNTQARIRSRSDGAELETPKEGVQRYADLASLTQTLTGVALPASAWRYWLRGEPDPALPASRGEQNGLPVLDQAGFSIRIARARIDGTPALLVLTRLDRPDLNVRIVLDD</sequence>
<evidence type="ECO:0000256" key="5">
    <source>
        <dbReference type="ARBA" id="ARBA00022448"/>
    </source>
</evidence>
<feature type="signal peptide" evidence="13">
    <location>
        <begin position="1"/>
        <end position="25"/>
    </location>
</feature>
<evidence type="ECO:0000313" key="14">
    <source>
        <dbReference type="EMBL" id="MFC3149050.1"/>
    </source>
</evidence>
<evidence type="ECO:0000256" key="4">
    <source>
        <dbReference type="ARBA" id="ARBA00016202"/>
    </source>
</evidence>
<keyword evidence="10" id="KW-0143">Chaperone</keyword>
<comment type="subcellular location">
    <subcellularLocation>
        <location evidence="1">Cell outer membrane</location>
        <topology evidence="1">Lipid-anchor</topology>
    </subcellularLocation>
</comment>
<keyword evidence="15" id="KW-1185">Reference proteome</keyword>
<dbReference type="Pfam" id="PF03550">
    <property type="entry name" value="LolB"/>
    <property type="match status" value="1"/>
</dbReference>
<comment type="caution">
    <text evidence="14">The sequence shown here is derived from an EMBL/GenBank/DDBJ whole genome shotgun (WGS) entry which is preliminary data.</text>
</comment>
<keyword evidence="6 13" id="KW-0732">Signal</keyword>
<keyword evidence="7" id="KW-0653">Protein transport</keyword>
<dbReference type="Gene3D" id="2.50.20.10">
    <property type="entry name" value="Lipoprotein localisation LolA/LolB/LppX"/>
    <property type="match status" value="1"/>
</dbReference>
<keyword evidence="9" id="KW-0564">Palmitate</keyword>
<dbReference type="CDD" id="cd16326">
    <property type="entry name" value="LolB"/>
    <property type="match status" value="1"/>
</dbReference>
<keyword evidence="11" id="KW-0998">Cell outer membrane</keyword>
<evidence type="ECO:0000256" key="10">
    <source>
        <dbReference type="ARBA" id="ARBA00023186"/>
    </source>
</evidence>
<dbReference type="SUPFAM" id="SSF89392">
    <property type="entry name" value="Prokaryotic lipoproteins and lipoprotein localization factors"/>
    <property type="match status" value="1"/>
</dbReference>
<evidence type="ECO:0000256" key="7">
    <source>
        <dbReference type="ARBA" id="ARBA00022927"/>
    </source>
</evidence>
<evidence type="ECO:0000256" key="13">
    <source>
        <dbReference type="SAM" id="SignalP"/>
    </source>
</evidence>